<protein>
    <recommendedName>
        <fullName evidence="3">asparagine synthase (glutamine-hydrolyzing)</fullName>
        <ecNumber evidence="3">6.3.5.4</ecNumber>
    </recommendedName>
</protein>
<evidence type="ECO:0000256" key="2">
    <source>
        <dbReference type="ARBA" id="ARBA00005752"/>
    </source>
</evidence>
<evidence type="ECO:0000256" key="5">
    <source>
        <dbReference type="ARBA" id="ARBA00022840"/>
    </source>
</evidence>
<dbReference type="SUPFAM" id="SSF52402">
    <property type="entry name" value="Adenine nucleotide alpha hydrolases-like"/>
    <property type="match status" value="1"/>
</dbReference>
<dbReference type="Proteomes" id="UP000610746">
    <property type="component" value="Unassembled WGS sequence"/>
</dbReference>
<evidence type="ECO:0000256" key="6">
    <source>
        <dbReference type="ARBA" id="ARBA00022962"/>
    </source>
</evidence>
<dbReference type="CDD" id="cd01991">
    <property type="entry name" value="Asn_synthase_B_C"/>
    <property type="match status" value="1"/>
</dbReference>
<dbReference type="Pfam" id="PF13537">
    <property type="entry name" value="GATase_7"/>
    <property type="match status" value="1"/>
</dbReference>
<dbReference type="EC" id="6.3.5.4" evidence="3"/>
<comment type="pathway">
    <text evidence="1">Amino-acid biosynthesis; L-asparagine biosynthesis; L-asparagine from L-aspartate (L-Gln route): step 1/1.</text>
</comment>
<evidence type="ECO:0000256" key="4">
    <source>
        <dbReference type="ARBA" id="ARBA00022741"/>
    </source>
</evidence>
<dbReference type="EMBL" id="JABSNO010000004">
    <property type="protein sequence ID" value="NRS91714.1"/>
    <property type="molecule type" value="Genomic_DNA"/>
</dbReference>
<keyword evidence="11" id="KW-0436">Ligase</keyword>
<dbReference type="GO" id="GO:0005524">
    <property type="term" value="F:ATP binding"/>
    <property type="evidence" value="ECO:0007669"/>
    <property type="project" value="UniProtKB-KW"/>
</dbReference>
<keyword evidence="9" id="KW-1133">Transmembrane helix</keyword>
<dbReference type="PANTHER" id="PTHR43284">
    <property type="entry name" value="ASPARAGINE SYNTHETASE (GLUTAMINE-HYDROLYZING)"/>
    <property type="match status" value="1"/>
</dbReference>
<dbReference type="InterPro" id="IPR033738">
    <property type="entry name" value="AsnB_N"/>
</dbReference>
<evidence type="ECO:0000256" key="3">
    <source>
        <dbReference type="ARBA" id="ARBA00012737"/>
    </source>
</evidence>
<keyword evidence="6" id="KW-0315">Glutamine amidotransferase</keyword>
<keyword evidence="4 8" id="KW-0547">Nucleotide-binding</keyword>
<feature type="binding site" evidence="8">
    <location>
        <position position="76"/>
    </location>
    <ligand>
        <name>L-glutamine</name>
        <dbReference type="ChEBI" id="CHEBI:58359"/>
    </ligand>
</feature>
<comment type="catalytic activity">
    <reaction evidence="7">
        <text>L-aspartate + L-glutamine + ATP + H2O = L-asparagine + L-glutamate + AMP + diphosphate + H(+)</text>
        <dbReference type="Rhea" id="RHEA:12228"/>
        <dbReference type="ChEBI" id="CHEBI:15377"/>
        <dbReference type="ChEBI" id="CHEBI:15378"/>
        <dbReference type="ChEBI" id="CHEBI:29985"/>
        <dbReference type="ChEBI" id="CHEBI:29991"/>
        <dbReference type="ChEBI" id="CHEBI:30616"/>
        <dbReference type="ChEBI" id="CHEBI:33019"/>
        <dbReference type="ChEBI" id="CHEBI:58048"/>
        <dbReference type="ChEBI" id="CHEBI:58359"/>
        <dbReference type="ChEBI" id="CHEBI:456215"/>
        <dbReference type="EC" id="6.3.5.4"/>
    </reaction>
</comment>
<evidence type="ECO:0000256" key="8">
    <source>
        <dbReference type="PIRSR" id="PIRSR001589-2"/>
    </source>
</evidence>
<organism evidence="11 12">
    <name type="scientific">Frigoriflavimonas asaccharolytica</name>
    <dbReference type="NCBI Taxonomy" id="2735899"/>
    <lineage>
        <taxon>Bacteria</taxon>
        <taxon>Pseudomonadati</taxon>
        <taxon>Bacteroidota</taxon>
        <taxon>Flavobacteriia</taxon>
        <taxon>Flavobacteriales</taxon>
        <taxon>Weeksellaceae</taxon>
        <taxon>Frigoriflavimonas</taxon>
    </lineage>
</organism>
<dbReference type="InterPro" id="IPR017932">
    <property type="entry name" value="GATase_2_dom"/>
</dbReference>
<feature type="domain" description="Glutamine amidotransferase type-2" evidence="10">
    <location>
        <begin position="1"/>
        <end position="161"/>
    </location>
</feature>
<dbReference type="SUPFAM" id="SSF56235">
    <property type="entry name" value="N-terminal nucleophile aminohydrolases (Ntn hydrolases)"/>
    <property type="match status" value="1"/>
</dbReference>
<evidence type="ECO:0000256" key="9">
    <source>
        <dbReference type="SAM" id="Phobius"/>
    </source>
</evidence>
<dbReference type="AlphaFoldDB" id="A0A8J8KAQ5"/>
<dbReference type="InterPro" id="IPR029055">
    <property type="entry name" value="Ntn_hydrolases_N"/>
</dbReference>
<keyword evidence="9" id="KW-0812">Transmembrane</keyword>
<keyword evidence="5 8" id="KW-0067">ATP-binding</keyword>
<evidence type="ECO:0000313" key="11">
    <source>
        <dbReference type="EMBL" id="NRS91714.1"/>
    </source>
</evidence>
<dbReference type="InterPro" id="IPR006426">
    <property type="entry name" value="Asn_synth_AEB"/>
</dbReference>
<reference evidence="11" key="1">
    <citation type="submission" date="2020-05" db="EMBL/GenBank/DDBJ databases">
        <title>Genomic Encyclopedia of Type Strains, Phase IV (KMG-V): Genome sequencing to study the core and pangenomes of soil and plant-associated prokaryotes.</title>
        <authorList>
            <person name="Whitman W."/>
        </authorList>
    </citation>
    <scope>NUCLEOTIDE SEQUENCE</scope>
    <source>
        <strain evidence="11">16F</strain>
    </source>
</reference>
<dbReference type="InterPro" id="IPR001962">
    <property type="entry name" value="Asn_synthase"/>
</dbReference>
<name>A0A8J8KAQ5_9FLAO</name>
<gene>
    <name evidence="11" type="ORF">HNQ03_000781</name>
</gene>
<dbReference type="GO" id="GO:0006529">
    <property type="term" value="P:asparagine biosynthetic process"/>
    <property type="evidence" value="ECO:0007669"/>
    <property type="project" value="InterPro"/>
</dbReference>
<dbReference type="Pfam" id="PF00733">
    <property type="entry name" value="Asn_synthase"/>
    <property type="match status" value="1"/>
</dbReference>
<dbReference type="NCBIfam" id="TIGR01536">
    <property type="entry name" value="asn_synth_AEB"/>
    <property type="match status" value="1"/>
</dbReference>
<feature type="transmembrane region" description="Helical" evidence="9">
    <location>
        <begin position="383"/>
        <end position="402"/>
    </location>
</feature>
<evidence type="ECO:0000313" key="12">
    <source>
        <dbReference type="Proteomes" id="UP000610746"/>
    </source>
</evidence>
<dbReference type="InterPro" id="IPR051786">
    <property type="entry name" value="ASN_synthetase/amidase"/>
</dbReference>
<evidence type="ECO:0000259" key="10">
    <source>
        <dbReference type="PROSITE" id="PS51278"/>
    </source>
</evidence>
<sequence>MTDKMSHRGPDAEGFFVKDNVGFGHRRLSILDLSDASNQPFHYRNKVLTFNGAIYNYIEIKFELENAGYQFTTTSDTEVLLAAYDYWGEKCVEKFNGMWAFAIHDEIKNCIFCSRDRFGIKPFYYYSDATKFVFASEIKPILEIEKVTELNVQVILQFITVNLTEQTDETFFDGIKKLLGSHNLIYDLSNNTFKIVRYYDIEFNAVISKLNFEESSALFQKEMERSVELRLRSDVKNGSALSGGLDSSYIATLASEILGEEEKSKFEVISVGSKNKNNDESYYCKLVSSHLDLTNHIIYPTTEEFENNILKVIISQEEPFGGLSIYMQNFLMSETKKTGVKVLLDGQGADEILLGYSRYTAAYLRNHSLFKNIKFLSKIKSHYGISFVEGLLTYLYFSVFLVRKLRIKFRGRILKPKYRKLIDFSLMKKLTNSYSKIFKMQKLEVFSAQIPELLRFEDKNAMAYGIETRLPFLDYKFVETCLSINNNFKIKEGWSKFILRKNMVGKLPDEITWRKRKIGFEAPTDEWWPISEKIYEKINDSKIIQELFSKKISNIKNREMQWKLYNIAIWEEIFEMKISKTDTN</sequence>
<feature type="binding site" evidence="8">
    <location>
        <position position="271"/>
    </location>
    <ligand>
        <name>ATP</name>
        <dbReference type="ChEBI" id="CHEBI:30616"/>
    </ligand>
</feature>
<evidence type="ECO:0000256" key="1">
    <source>
        <dbReference type="ARBA" id="ARBA00005187"/>
    </source>
</evidence>
<dbReference type="Gene3D" id="3.60.20.10">
    <property type="entry name" value="Glutamine Phosphoribosylpyrophosphate, subunit 1, domain 1"/>
    <property type="match status" value="1"/>
</dbReference>
<proteinExistence type="inferred from homology"/>
<dbReference type="Gene3D" id="3.40.50.620">
    <property type="entry name" value="HUPs"/>
    <property type="match status" value="1"/>
</dbReference>
<dbReference type="PANTHER" id="PTHR43284:SF1">
    <property type="entry name" value="ASPARAGINE SYNTHETASE"/>
    <property type="match status" value="1"/>
</dbReference>
<dbReference type="PROSITE" id="PS51278">
    <property type="entry name" value="GATASE_TYPE_2"/>
    <property type="match status" value="1"/>
</dbReference>
<dbReference type="GO" id="GO:0004066">
    <property type="term" value="F:asparagine synthase (glutamine-hydrolyzing) activity"/>
    <property type="evidence" value="ECO:0007669"/>
    <property type="project" value="UniProtKB-EC"/>
</dbReference>
<comment type="similarity">
    <text evidence="2">Belongs to the asparagine synthetase family.</text>
</comment>
<keyword evidence="12" id="KW-1185">Reference proteome</keyword>
<dbReference type="PIRSF" id="PIRSF001589">
    <property type="entry name" value="Asn_synthetase_glu-h"/>
    <property type="match status" value="1"/>
</dbReference>
<keyword evidence="9" id="KW-0472">Membrane</keyword>
<dbReference type="CDD" id="cd00712">
    <property type="entry name" value="AsnB"/>
    <property type="match status" value="1"/>
</dbReference>
<accession>A0A8J8KAQ5</accession>
<comment type="caution">
    <text evidence="11">The sequence shown here is derived from an EMBL/GenBank/DDBJ whole genome shotgun (WGS) entry which is preliminary data.</text>
</comment>
<dbReference type="InterPro" id="IPR014729">
    <property type="entry name" value="Rossmann-like_a/b/a_fold"/>
</dbReference>
<evidence type="ECO:0000256" key="7">
    <source>
        <dbReference type="ARBA" id="ARBA00048741"/>
    </source>
</evidence>